<keyword evidence="1" id="KW-0472">Membrane</keyword>
<keyword evidence="1" id="KW-0812">Transmembrane</keyword>
<protein>
    <recommendedName>
        <fullName evidence="4">WW domain-containing protein</fullName>
    </recommendedName>
</protein>
<reference evidence="2 3" key="1">
    <citation type="submission" date="2017-04" db="EMBL/GenBank/DDBJ databases">
        <title>Genome Sequence of the Model Brown-Rot Fungus Postia placenta SB12.</title>
        <authorList>
            <consortium name="DOE Joint Genome Institute"/>
            <person name="Gaskell J."/>
            <person name="Kersten P."/>
            <person name="Larrondo L.F."/>
            <person name="Canessa P."/>
            <person name="Martinez D."/>
            <person name="Hibbett D."/>
            <person name="Schmoll M."/>
            <person name="Kubicek C.P."/>
            <person name="Martinez A.T."/>
            <person name="Yadav J."/>
            <person name="Master E."/>
            <person name="Magnuson J.K."/>
            <person name="James T."/>
            <person name="Yaver D."/>
            <person name="Berka R."/>
            <person name="Labutti K."/>
            <person name="Lipzen A."/>
            <person name="Aerts A."/>
            <person name="Barry K."/>
            <person name="Henrissat B."/>
            <person name="Blanchette R."/>
            <person name="Grigoriev I."/>
            <person name="Cullen D."/>
        </authorList>
    </citation>
    <scope>NUCLEOTIDE SEQUENCE [LARGE SCALE GENOMIC DNA]</scope>
    <source>
        <strain evidence="2 3">MAD-698-R-SB12</strain>
    </source>
</reference>
<feature type="transmembrane region" description="Helical" evidence="1">
    <location>
        <begin position="477"/>
        <end position="499"/>
    </location>
</feature>
<dbReference type="Proteomes" id="UP000194127">
    <property type="component" value="Unassembled WGS sequence"/>
</dbReference>
<dbReference type="OrthoDB" id="2657661at2759"/>
<keyword evidence="1" id="KW-1133">Transmembrane helix</keyword>
<name>A0A1X6MXT7_9APHY</name>
<dbReference type="RefSeq" id="XP_024337856.1">
    <property type="nucleotide sequence ID" value="XM_024486027.1"/>
</dbReference>
<evidence type="ECO:0000256" key="1">
    <source>
        <dbReference type="SAM" id="Phobius"/>
    </source>
</evidence>
<sequence>MPYLRPPSSERSHSSQPTAILANECDIAVYTTTGCEHEEAWSLRYRSHSPSPKIALQPMPTLMYPLENVAVPIEQVPGAVRDAISSRAATPQHNVAAPLHKTPADGAIVEEGFPDIIPQPTSPQNVLQRRYQDRYRIPSEETREDMEMIPEMETSFEHDPIDNDDWRPMEHPEGQLYYQRMDLNIHVYTDVLLQDKTNLSEIEKLATVLSRRLQERKSKLPENLEVVLDVQQTEEGTDYYYYLVDGSKRAIFWLEKVDASLLTLQLRQAYNPSYLILVPYFAFDSKTSETSTSPFNYADLAVLSNSARNLTAGGGAPAIWVVDWERFLHFHGLREARLDRSASVFESTPRVHSWLFRIMTPMLFYLPTRYAEQLNVIWVDQTVNHVPWRNFIDRLARDWQASITPASILVTTNVGLLAVNTIDTNGPRNVAEIASYISTFLSLGNIILCAILMRQHQISGIDTAAGASAYLYKRESLLLGLDIVAIVYSLPEALFLYGSSVWTRLLTGIIFALVVTLVVLVVMLELWPPITDEDVDERGCLGSIRHNLVSRAIRGTSLTQEQEIPNLFVRVAIFTHEN</sequence>
<feature type="transmembrane region" description="Helical" evidence="1">
    <location>
        <begin position="433"/>
        <end position="453"/>
    </location>
</feature>
<organism evidence="2 3">
    <name type="scientific">Postia placenta MAD-698-R-SB12</name>
    <dbReference type="NCBI Taxonomy" id="670580"/>
    <lineage>
        <taxon>Eukaryota</taxon>
        <taxon>Fungi</taxon>
        <taxon>Dikarya</taxon>
        <taxon>Basidiomycota</taxon>
        <taxon>Agaricomycotina</taxon>
        <taxon>Agaricomycetes</taxon>
        <taxon>Polyporales</taxon>
        <taxon>Adustoporiaceae</taxon>
        <taxon>Rhodonia</taxon>
    </lineage>
</organism>
<evidence type="ECO:0008006" key="4">
    <source>
        <dbReference type="Google" id="ProtNLM"/>
    </source>
</evidence>
<dbReference type="EMBL" id="KZ110599">
    <property type="protein sequence ID" value="OSX61062.1"/>
    <property type="molecule type" value="Genomic_DNA"/>
</dbReference>
<dbReference type="GeneID" id="36330976"/>
<proteinExistence type="predicted"/>
<accession>A0A1X6MXT7</accession>
<gene>
    <name evidence="2" type="ORF">POSPLADRAFT_1147144</name>
</gene>
<dbReference type="STRING" id="670580.A0A1X6MXT7"/>
<keyword evidence="3" id="KW-1185">Reference proteome</keyword>
<evidence type="ECO:0000313" key="2">
    <source>
        <dbReference type="EMBL" id="OSX61062.1"/>
    </source>
</evidence>
<feature type="transmembrane region" description="Helical" evidence="1">
    <location>
        <begin position="505"/>
        <end position="524"/>
    </location>
</feature>
<evidence type="ECO:0000313" key="3">
    <source>
        <dbReference type="Proteomes" id="UP000194127"/>
    </source>
</evidence>
<dbReference type="AlphaFoldDB" id="A0A1X6MXT7"/>